<name>A0A4Z2EK28_9TELE</name>
<feature type="compositionally biased region" description="Basic and acidic residues" evidence="1">
    <location>
        <begin position="80"/>
        <end position="89"/>
    </location>
</feature>
<evidence type="ECO:0000313" key="3">
    <source>
        <dbReference type="Proteomes" id="UP000314294"/>
    </source>
</evidence>
<feature type="compositionally biased region" description="Acidic residues" evidence="1">
    <location>
        <begin position="62"/>
        <end position="76"/>
    </location>
</feature>
<evidence type="ECO:0000313" key="2">
    <source>
        <dbReference type="EMBL" id="TNN29105.1"/>
    </source>
</evidence>
<dbReference type="AlphaFoldDB" id="A0A4Z2EK28"/>
<accession>A0A4Z2EK28</accession>
<comment type="caution">
    <text evidence="2">The sequence shown here is derived from an EMBL/GenBank/DDBJ whole genome shotgun (WGS) entry which is preliminary data.</text>
</comment>
<proteinExistence type="predicted"/>
<evidence type="ECO:0000256" key="1">
    <source>
        <dbReference type="SAM" id="MobiDB-lite"/>
    </source>
</evidence>
<feature type="region of interest" description="Disordered" evidence="1">
    <location>
        <begin position="34"/>
        <end position="89"/>
    </location>
</feature>
<organism evidence="2 3">
    <name type="scientific">Liparis tanakae</name>
    <name type="common">Tanaka's snailfish</name>
    <dbReference type="NCBI Taxonomy" id="230148"/>
    <lineage>
        <taxon>Eukaryota</taxon>
        <taxon>Metazoa</taxon>
        <taxon>Chordata</taxon>
        <taxon>Craniata</taxon>
        <taxon>Vertebrata</taxon>
        <taxon>Euteleostomi</taxon>
        <taxon>Actinopterygii</taxon>
        <taxon>Neopterygii</taxon>
        <taxon>Teleostei</taxon>
        <taxon>Neoteleostei</taxon>
        <taxon>Acanthomorphata</taxon>
        <taxon>Eupercaria</taxon>
        <taxon>Perciformes</taxon>
        <taxon>Cottioidei</taxon>
        <taxon>Cottales</taxon>
        <taxon>Liparidae</taxon>
        <taxon>Liparis</taxon>
    </lineage>
</organism>
<dbReference type="Proteomes" id="UP000314294">
    <property type="component" value="Unassembled WGS sequence"/>
</dbReference>
<reference evidence="2 3" key="1">
    <citation type="submission" date="2019-03" db="EMBL/GenBank/DDBJ databases">
        <title>First draft genome of Liparis tanakae, snailfish: a comprehensive survey of snailfish specific genes.</title>
        <authorList>
            <person name="Kim W."/>
            <person name="Song I."/>
            <person name="Jeong J.-H."/>
            <person name="Kim D."/>
            <person name="Kim S."/>
            <person name="Ryu S."/>
            <person name="Song J.Y."/>
            <person name="Lee S.K."/>
        </authorList>
    </citation>
    <scope>NUCLEOTIDE SEQUENCE [LARGE SCALE GENOMIC DNA]</scope>
    <source>
        <tissue evidence="2">Muscle</tissue>
    </source>
</reference>
<dbReference type="EMBL" id="SRLO01006053">
    <property type="protein sequence ID" value="TNN29105.1"/>
    <property type="molecule type" value="Genomic_DNA"/>
</dbReference>
<gene>
    <name evidence="2" type="ORF">EYF80_060748</name>
</gene>
<protein>
    <submittedName>
        <fullName evidence="2">Uncharacterized protein</fullName>
    </submittedName>
</protein>
<sequence length="89" mass="9924">MKRRRRGGEQTFIDAASAWCLGFCRRDELRLNTESSQRNTCRAPAAPASGCSAVGLAPRSDLEEEAGREDDEDESPGGENRVRRHEDMK</sequence>
<keyword evidence="3" id="KW-1185">Reference proteome</keyword>